<protein>
    <submittedName>
        <fullName evidence="1">Uncharacterized protein</fullName>
    </submittedName>
</protein>
<sequence>MASSRPGRCRTASSTPAGCFYWLHTHDATGIIHIETPVARQFTLGDFFAIWGWPLSSSDLLGHRGHVTAYLNGKPYTGNPRQIILTEHREITLEIGNTVTPPKYIFPLGL</sequence>
<reference evidence="1" key="2">
    <citation type="journal article" date="2014" name="ISME J.">
        <title>Microbial stratification in low pH oxic and suboxic macroscopic growths along an acid mine drainage.</title>
        <authorList>
            <person name="Mendez-Garcia C."/>
            <person name="Mesa V."/>
            <person name="Sprenger R.R."/>
            <person name="Richter M."/>
            <person name="Diez M.S."/>
            <person name="Solano J."/>
            <person name="Bargiela R."/>
            <person name="Golyshina O.V."/>
            <person name="Manteca A."/>
            <person name="Ramos J.L."/>
            <person name="Gallego J.R."/>
            <person name="Llorente I."/>
            <person name="Martins Dos Santos V.A."/>
            <person name="Jensen O.N."/>
            <person name="Pelaez A.I."/>
            <person name="Sanchez J."/>
            <person name="Ferrer M."/>
        </authorList>
    </citation>
    <scope>NUCLEOTIDE SEQUENCE</scope>
</reference>
<dbReference type="AlphaFoldDB" id="T0ZV93"/>
<comment type="caution">
    <text evidence="1">The sequence shown here is derived from an EMBL/GenBank/DDBJ whole genome shotgun (WGS) entry which is preliminary data.</text>
</comment>
<name>T0ZV93_9ZZZZ</name>
<reference evidence="1" key="1">
    <citation type="submission" date="2013-08" db="EMBL/GenBank/DDBJ databases">
        <authorList>
            <person name="Mendez C."/>
            <person name="Richter M."/>
            <person name="Ferrer M."/>
            <person name="Sanchez J."/>
        </authorList>
    </citation>
    <scope>NUCLEOTIDE SEQUENCE</scope>
</reference>
<organism evidence="1">
    <name type="scientific">mine drainage metagenome</name>
    <dbReference type="NCBI Taxonomy" id="410659"/>
    <lineage>
        <taxon>unclassified sequences</taxon>
        <taxon>metagenomes</taxon>
        <taxon>ecological metagenomes</taxon>
    </lineage>
</organism>
<evidence type="ECO:0000313" key="1">
    <source>
        <dbReference type="EMBL" id="EQD32569.1"/>
    </source>
</evidence>
<proteinExistence type="predicted"/>
<dbReference type="EMBL" id="AUZX01014337">
    <property type="protein sequence ID" value="EQD32569.1"/>
    <property type="molecule type" value="Genomic_DNA"/>
</dbReference>
<gene>
    <name evidence="1" type="ORF">B1A_19439</name>
</gene>
<accession>T0ZV93</accession>